<evidence type="ECO:0000313" key="4">
    <source>
        <dbReference type="Proteomes" id="UP000251714"/>
    </source>
</evidence>
<feature type="domain" description="DUF4246" evidence="2">
    <location>
        <begin position="20"/>
        <end position="108"/>
    </location>
</feature>
<dbReference type="InterPro" id="IPR025340">
    <property type="entry name" value="DUF4246"/>
</dbReference>
<dbReference type="InterPro" id="IPR049207">
    <property type="entry name" value="DUF4246_N"/>
</dbReference>
<organism evidence="3 4">
    <name type="scientific">Gibberella intermedia</name>
    <name type="common">Bulb rot disease fungus</name>
    <name type="synonym">Fusarium proliferatum</name>
    <dbReference type="NCBI Taxonomy" id="948311"/>
    <lineage>
        <taxon>Eukaryota</taxon>
        <taxon>Fungi</taxon>
        <taxon>Dikarya</taxon>
        <taxon>Ascomycota</taxon>
        <taxon>Pezizomycotina</taxon>
        <taxon>Sordariomycetes</taxon>
        <taxon>Hypocreomycetidae</taxon>
        <taxon>Hypocreales</taxon>
        <taxon>Nectriaceae</taxon>
        <taxon>Fusarium</taxon>
        <taxon>Fusarium fujikuroi species complex</taxon>
    </lineage>
</organism>
<dbReference type="Pfam" id="PF21666">
    <property type="entry name" value="DUF4246_N"/>
    <property type="match status" value="1"/>
</dbReference>
<sequence>MTKPSDNHEEIIQQYRLKLPGWDLPLDTYDANINFEGNDAGHGDPWIWTRRIPELPERSIYDDTKSFWLNRRTVLENYIIGVVNAITNKPDWTKKLKRLEIRNRWKQEIRGALIQAVQESSKLELDRYVKDNYHEELEPTRQAVVERAVDFCMEELDHKAKQTLKNGYTTILGLGNADIVKSDTAVPNLLNQRLQSLARRLEDSQATISWQPGQEGIVRNLIHPSKHPLQYGRSKIATSRVSLRDAFAYSNCGQTIPLPSKQTRLYSSRFQWLPAEVQFTSTGQAQFTSVINGLDYEEHPELYSALAELIDHCVPLWNQCLPLARGNNPRRCPCNYEDDCWTAPSTVTEECEDQSSLAYYSASPPYWMRDTDEATKERWRYRFPSCPPPMAFQQFANLIDETPKVDLRRVYQSVQVIVKMSNVILTPERPKSKEVAWHVEGLANEHICATAIYYYEFDNVASSHVYFRTPAAMGEMSYGQMQYRGLRRVFGTELTDVPAIQQLPMATNVEGRLLVFPNVFQHKVPPLKLQDPSRPGHRKVIVLWLVNPQKRIISTANVGPQQKEAAVDRLAGILRGIQLPATIVDRIIRESYGDLPSADDMQQIQKELMDERIGRGADYSKIEREYNFCEH</sequence>
<evidence type="ECO:0000313" key="3">
    <source>
        <dbReference type="EMBL" id="RBA18195.1"/>
    </source>
</evidence>
<evidence type="ECO:0000259" key="2">
    <source>
        <dbReference type="Pfam" id="PF21666"/>
    </source>
</evidence>
<name>A0A365NBL6_GIBIN</name>
<dbReference type="PANTHER" id="PTHR33119:SF1">
    <property type="entry name" value="FE2OG DIOXYGENASE DOMAIN-CONTAINING PROTEIN"/>
    <property type="match status" value="1"/>
</dbReference>
<feature type="domain" description="DUF4246" evidence="1">
    <location>
        <begin position="147"/>
        <end position="565"/>
    </location>
</feature>
<reference evidence="3 4" key="1">
    <citation type="submission" date="2017-12" db="EMBL/GenBank/DDBJ databases">
        <title>Genome sequence of the mycotoxigenic crop pathogen Fusarium proliferatum, strain ITEM 2341 from Date Palm.</title>
        <authorList>
            <person name="Almiman B.F."/>
            <person name="Shittu T.A."/>
            <person name="Muthumeenakshi S."/>
            <person name="Baroncelli R."/>
            <person name="Sreenivasaprasada S."/>
        </authorList>
    </citation>
    <scope>NUCLEOTIDE SEQUENCE [LARGE SCALE GENOMIC DNA]</scope>
    <source>
        <strain evidence="3 4">ITEM 2341</strain>
    </source>
</reference>
<evidence type="ECO:0000259" key="1">
    <source>
        <dbReference type="Pfam" id="PF14033"/>
    </source>
</evidence>
<proteinExistence type="predicted"/>
<dbReference type="PANTHER" id="PTHR33119">
    <property type="entry name" value="IFI3P"/>
    <property type="match status" value="1"/>
</dbReference>
<dbReference type="InterPro" id="IPR049192">
    <property type="entry name" value="DUF4246_C"/>
</dbReference>
<dbReference type="EMBL" id="PKMI01000014">
    <property type="protein sequence ID" value="RBA18195.1"/>
    <property type="molecule type" value="Genomic_DNA"/>
</dbReference>
<protein>
    <submittedName>
        <fullName evidence="3">Uncharacterized protein</fullName>
    </submittedName>
</protein>
<dbReference type="Proteomes" id="UP000251714">
    <property type="component" value="Unassembled WGS sequence"/>
</dbReference>
<comment type="caution">
    <text evidence="3">The sequence shown here is derived from an EMBL/GenBank/DDBJ whole genome shotgun (WGS) entry which is preliminary data.</text>
</comment>
<gene>
    <name evidence="3" type="ORF">FPRO05_10490</name>
</gene>
<dbReference type="AlphaFoldDB" id="A0A365NBL6"/>
<dbReference type="Pfam" id="PF14033">
    <property type="entry name" value="DUF4246"/>
    <property type="match status" value="1"/>
</dbReference>
<accession>A0A365NBL6</accession>